<dbReference type="PANTHER" id="PTHR11264">
    <property type="entry name" value="URACIL-DNA GLYCOSYLASE"/>
    <property type="match status" value="1"/>
</dbReference>
<dbReference type="AlphaFoldDB" id="U2QAF1"/>
<dbReference type="HOGENOM" id="CLU_032162_3_0_0"/>
<evidence type="ECO:0000256" key="6">
    <source>
        <dbReference type="ARBA" id="ARBA00022801"/>
    </source>
</evidence>
<feature type="active site" description="Proton acceptor" evidence="8 9">
    <location>
        <position position="72"/>
    </location>
</feature>
<dbReference type="FunFam" id="3.40.470.10:FF:000001">
    <property type="entry name" value="Uracil-DNA glycosylase"/>
    <property type="match status" value="1"/>
</dbReference>
<reference evidence="12 13" key="1">
    <citation type="submission" date="2013-06" db="EMBL/GenBank/DDBJ databases">
        <authorList>
            <person name="Weinstock G."/>
            <person name="Sodergren E."/>
            <person name="Lobos E.A."/>
            <person name="Fulton L."/>
            <person name="Fulton R."/>
            <person name="Courtney L."/>
            <person name="Fronick C."/>
            <person name="O'Laughlin M."/>
            <person name="Godfrey J."/>
            <person name="Wilson R.M."/>
            <person name="Miner T."/>
            <person name="Farmer C."/>
            <person name="Delehaunty K."/>
            <person name="Cordes M."/>
            <person name="Minx P."/>
            <person name="Tomlinson C."/>
            <person name="Chen J."/>
            <person name="Wollam A."/>
            <person name="Pepin K.H."/>
            <person name="Bhonagiri V."/>
            <person name="Zhang X."/>
            <person name="Warren W."/>
            <person name="Mitreva M."/>
            <person name="Mardis E.R."/>
            <person name="Wilson R.K."/>
        </authorList>
    </citation>
    <scope>NUCLEOTIDE SEQUENCE [LARGE SCALE GENOMIC DNA]</scope>
    <source>
        <strain evidence="12 13">F0279</strain>
    </source>
</reference>
<dbReference type="Proteomes" id="UP000016626">
    <property type="component" value="Unassembled WGS sequence"/>
</dbReference>
<dbReference type="InterPro" id="IPR005122">
    <property type="entry name" value="Uracil-DNA_glycosylase-like"/>
</dbReference>
<keyword evidence="6 8" id="KW-0378">Hydrolase</keyword>
<evidence type="ECO:0000256" key="5">
    <source>
        <dbReference type="ARBA" id="ARBA00022763"/>
    </source>
</evidence>
<dbReference type="InterPro" id="IPR036895">
    <property type="entry name" value="Uracil-DNA_glycosylase-like_sf"/>
</dbReference>
<gene>
    <name evidence="8" type="primary">ung</name>
    <name evidence="12" type="ORF">HMPREF9015_00629</name>
</gene>
<accession>U2QAF1</accession>
<dbReference type="PATRIC" id="fig|888055.3.peg.603"/>
<dbReference type="EMBL" id="AWVM01000031">
    <property type="protein sequence ID" value="ERK53074.1"/>
    <property type="molecule type" value="Genomic_DNA"/>
</dbReference>
<dbReference type="EC" id="3.2.2.27" evidence="4 8"/>
<dbReference type="eggNOG" id="COG0692">
    <property type="taxonomic scope" value="Bacteria"/>
</dbReference>
<organism evidence="12 13">
    <name type="scientific">Leptotrichia wadei (strain F0279)</name>
    <dbReference type="NCBI Taxonomy" id="888055"/>
    <lineage>
        <taxon>Bacteria</taxon>
        <taxon>Fusobacteriati</taxon>
        <taxon>Fusobacteriota</taxon>
        <taxon>Fusobacteriia</taxon>
        <taxon>Fusobacteriales</taxon>
        <taxon>Leptotrichiaceae</taxon>
        <taxon>Leptotrichia</taxon>
    </lineage>
</organism>
<dbReference type="GO" id="GO:0097510">
    <property type="term" value="P:base-excision repair, AP site formation via deaminated base removal"/>
    <property type="evidence" value="ECO:0007669"/>
    <property type="project" value="TreeGrafter"/>
</dbReference>
<comment type="caution">
    <text evidence="12">The sequence shown here is derived from an EMBL/GenBank/DDBJ whole genome shotgun (WGS) entry which is preliminary data.</text>
</comment>
<evidence type="ECO:0000313" key="13">
    <source>
        <dbReference type="Proteomes" id="UP000016626"/>
    </source>
</evidence>
<comment type="subcellular location">
    <subcellularLocation>
        <location evidence="8">Cytoplasm</location>
    </subcellularLocation>
</comment>
<keyword evidence="7 8" id="KW-0234">DNA repair</keyword>
<dbReference type="HAMAP" id="MF_00148">
    <property type="entry name" value="UDG"/>
    <property type="match status" value="1"/>
</dbReference>
<dbReference type="Pfam" id="PF03167">
    <property type="entry name" value="UDG"/>
    <property type="match status" value="1"/>
</dbReference>
<dbReference type="NCBIfam" id="NF003588">
    <property type="entry name" value="PRK05254.1-1"/>
    <property type="match status" value="1"/>
</dbReference>
<dbReference type="NCBIfam" id="TIGR00628">
    <property type="entry name" value="ung"/>
    <property type="match status" value="1"/>
</dbReference>
<dbReference type="PROSITE" id="PS00130">
    <property type="entry name" value="U_DNA_GLYCOSYLASE"/>
    <property type="match status" value="1"/>
</dbReference>
<keyword evidence="8" id="KW-0963">Cytoplasm</keyword>
<dbReference type="CDD" id="cd10027">
    <property type="entry name" value="UDG-F1-like"/>
    <property type="match status" value="1"/>
</dbReference>
<dbReference type="Gene3D" id="3.40.470.10">
    <property type="entry name" value="Uracil-DNA glycosylase-like domain"/>
    <property type="match status" value="1"/>
</dbReference>
<feature type="domain" description="Uracil-DNA glycosylase-like" evidence="11">
    <location>
        <begin position="57"/>
        <end position="217"/>
    </location>
</feature>
<dbReference type="GO" id="GO:0005737">
    <property type="term" value="C:cytoplasm"/>
    <property type="evidence" value="ECO:0007669"/>
    <property type="project" value="UniProtKB-SubCell"/>
</dbReference>
<dbReference type="InterPro" id="IPR018085">
    <property type="entry name" value="Ura-DNA_Glyclase_AS"/>
</dbReference>
<evidence type="ECO:0000256" key="9">
    <source>
        <dbReference type="PROSITE-ProRule" id="PRU10072"/>
    </source>
</evidence>
<evidence type="ECO:0000256" key="1">
    <source>
        <dbReference type="ARBA" id="ARBA00001400"/>
    </source>
</evidence>
<dbReference type="InterPro" id="IPR002043">
    <property type="entry name" value="UDG_fam1"/>
</dbReference>
<comment type="catalytic activity">
    <reaction evidence="1 8 10">
        <text>Hydrolyzes single-stranded DNA or mismatched double-stranded DNA and polynucleotides, releasing free uracil.</text>
        <dbReference type="EC" id="3.2.2.27"/>
    </reaction>
</comment>
<dbReference type="GO" id="GO:0004844">
    <property type="term" value="F:uracil DNA N-glycosylase activity"/>
    <property type="evidence" value="ECO:0007669"/>
    <property type="project" value="UniProtKB-UniRule"/>
</dbReference>
<dbReference type="SUPFAM" id="SSF52141">
    <property type="entry name" value="Uracil-DNA glycosylase-like"/>
    <property type="match status" value="1"/>
</dbReference>
<dbReference type="SMART" id="SM00986">
    <property type="entry name" value="UDG"/>
    <property type="match status" value="1"/>
</dbReference>
<proteinExistence type="inferred from homology"/>
<evidence type="ECO:0000256" key="3">
    <source>
        <dbReference type="ARBA" id="ARBA00008184"/>
    </source>
</evidence>
<name>U2QAF1_LEPWF</name>
<evidence type="ECO:0000259" key="11">
    <source>
        <dbReference type="SMART" id="SM00986"/>
    </source>
</evidence>
<dbReference type="PANTHER" id="PTHR11264:SF0">
    <property type="entry name" value="URACIL-DNA GLYCOSYLASE"/>
    <property type="match status" value="1"/>
</dbReference>
<comment type="similarity">
    <text evidence="3 8 10">Belongs to the uracil-DNA glycosylase (UDG) superfamily. UNG family.</text>
</comment>
<protein>
    <recommendedName>
        <fullName evidence="4 8">Uracil-DNA glycosylase</fullName>
        <shortName evidence="8">UDG</shortName>
        <ecNumber evidence="4 8">3.2.2.27</ecNumber>
    </recommendedName>
</protein>
<evidence type="ECO:0000256" key="2">
    <source>
        <dbReference type="ARBA" id="ARBA00002631"/>
    </source>
</evidence>
<dbReference type="NCBIfam" id="NF003592">
    <property type="entry name" value="PRK05254.1-5"/>
    <property type="match status" value="1"/>
</dbReference>
<sequence>MKGRRKMVNIGNDWDEIFKNEKEFEKDYYLNLRKFLISEYKTKTIYPDKYEIFSAFKLTSYKDCKIVILGQDPYHGENQAHGLAFSVKQGVALPPSLKNIYKEIENEFGYKMSRNGFLESWAKQGVLLLNTALTVVAGNANSHSKIGWEIFTDNVIKYLNRREDPLIFILWGNNAKSKKAFINTDRHYILESVHPSPLSASRGFFGCEHFKRANEILKELGKDEINWQM</sequence>
<evidence type="ECO:0000256" key="7">
    <source>
        <dbReference type="ARBA" id="ARBA00023204"/>
    </source>
</evidence>
<dbReference type="NCBIfam" id="NF003591">
    <property type="entry name" value="PRK05254.1-4"/>
    <property type="match status" value="1"/>
</dbReference>
<dbReference type="SMART" id="SM00987">
    <property type="entry name" value="UreE_C"/>
    <property type="match status" value="1"/>
</dbReference>
<evidence type="ECO:0000256" key="4">
    <source>
        <dbReference type="ARBA" id="ARBA00012030"/>
    </source>
</evidence>
<comment type="function">
    <text evidence="2 8 10">Excises uracil residues from the DNA which can arise as a result of misincorporation of dUMP residues by DNA polymerase or due to deamination of cytosine.</text>
</comment>
<evidence type="ECO:0000256" key="10">
    <source>
        <dbReference type="RuleBase" id="RU003780"/>
    </source>
</evidence>
<keyword evidence="5 8" id="KW-0227">DNA damage</keyword>
<evidence type="ECO:0000313" key="12">
    <source>
        <dbReference type="EMBL" id="ERK53074.1"/>
    </source>
</evidence>
<dbReference type="NCBIfam" id="NF003589">
    <property type="entry name" value="PRK05254.1-2"/>
    <property type="match status" value="1"/>
</dbReference>
<evidence type="ECO:0000256" key="8">
    <source>
        <dbReference type="HAMAP-Rule" id="MF_00148"/>
    </source>
</evidence>